<reference evidence="1" key="1">
    <citation type="journal article" date="2015" name="Nature">
        <title>Complex archaea that bridge the gap between prokaryotes and eukaryotes.</title>
        <authorList>
            <person name="Spang A."/>
            <person name="Saw J.H."/>
            <person name="Jorgensen S.L."/>
            <person name="Zaremba-Niedzwiedzka K."/>
            <person name="Martijn J."/>
            <person name="Lind A.E."/>
            <person name="van Eijk R."/>
            <person name="Schleper C."/>
            <person name="Guy L."/>
            <person name="Ettema T.J."/>
        </authorList>
    </citation>
    <scope>NUCLEOTIDE SEQUENCE</scope>
</reference>
<comment type="caution">
    <text evidence="1">The sequence shown here is derived from an EMBL/GenBank/DDBJ whole genome shotgun (WGS) entry which is preliminary data.</text>
</comment>
<feature type="non-terminal residue" evidence="1">
    <location>
        <position position="29"/>
    </location>
</feature>
<sequence length="29" mass="3068">MTKYPGYVLSATTLTLAILGARLESNGIL</sequence>
<evidence type="ECO:0000313" key="1">
    <source>
        <dbReference type="EMBL" id="KKL90802.1"/>
    </source>
</evidence>
<proteinExistence type="predicted"/>
<dbReference type="EMBL" id="LAZR01019911">
    <property type="protein sequence ID" value="KKL90802.1"/>
    <property type="molecule type" value="Genomic_DNA"/>
</dbReference>
<organism evidence="1">
    <name type="scientific">marine sediment metagenome</name>
    <dbReference type="NCBI Taxonomy" id="412755"/>
    <lineage>
        <taxon>unclassified sequences</taxon>
        <taxon>metagenomes</taxon>
        <taxon>ecological metagenomes</taxon>
    </lineage>
</organism>
<gene>
    <name evidence="1" type="ORF">LCGC14_1901090</name>
</gene>
<protein>
    <submittedName>
        <fullName evidence="1">Uncharacterized protein</fullName>
    </submittedName>
</protein>
<accession>A0A0F9IUP5</accession>
<name>A0A0F9IUP5_9ZZZZ</name>
<dbReference type="AlphaFoldDB" id="A0A0F9IUP5"/>